<reference evidence="2" key="2">
    <citation type="submission" date="2020-07" db="EMBL/GenBank/DDBJ databases">
        <authorList>
            <person name="Vera ALvarez R."/>
            <person name="Arias-Moreno D.M."/>
            <person name="Jimenez-Jacinto V."/>
            <person name="Jimenez-Bremont J.F."/>
            <person name="Swaminathan K."/>
            <person name="Moose S.P."/>
            <person name="Guerrero-Gonzalez M.L."/>
            <person name="Marino-Ramirez L."/>
            <person name="Landsman D."/>
            <person name="Rodriguez-Kessler M."/>
            <person name="Delgado-Sanchez P."/>
        </authorList>
    </citation>
    <scope>NUCLEOTIDE SEQUENCE</scope>
    <source>
        <tissue evidence="2">Cladode</tissue>
    </source>
</reference>
<proteinExistence type="predicted"/>
<sequence>MCPSPPSRGAPQNPRGCQRHLHHRSTRLQLKNQRHPAIDRLMLNPAAPPLPLTRHLAGGTWVHVRPFWVDVSIFKPTNRSSVVWKVKGGRRQSKVTFVSGARCTRTTSARALLMGMLKSYSFRPFVFFLIFY</sequence>
<dbReference type="EMBL" id="GISG01280791">
    <property type="protein sequence ID" value="MBA4678842.1"/>
    <property type="molecule type" value="Transcribed_RNA"/>
</dbReference>
<feature type="region of interest" description="Disordered" evidence="1">
    <location>
        <begin position="1"/>
        <end position="23"/>
    </location>
</feature>
<evidence type="ECO:0000313" key="2">
    <source>
        <dbReference type="EMBL" id="MBA4678842.1"/>
    </source>
</evidence>
<accession>A0A7C9EVQ9</accession>
<reference evidence="2" key="1">
    <citation type="journal article" date="2013" name="J. Plant Res.">
        <title>Effect of fungi and light on seed germination of three Opuntia species from semiarid lands of central Mexico.</title>
        <authorList>
            <person name="Delgado-Sanchez P."/>
            <person name="Jimenez-Bremont J.F."/>
            <person name="Guerrero-Gonzalez Mde L."/>
            <person name="Flores J."/>
        </authorList>
    </citation>
    <scope>NUCLEOTIDE SEQUENCE</scope>
    <source>
        <tissue evidence="2">Cladode</tissue>
    </source>
</reference>
<evidence type="ECO:0000256" key="1">
    <source>
        <dbReference type="SAM" id="MobiDB-lite"/>
    </source>
</evidence>
<name>A0A7C9EVQ9_OPUST</name>
<protein>
    <submittedName>
        <fullName evidence="2">Uncharacterized protein</fullName>
    </submittedName>
</protein>
<organism evidence="2">
    <name type="scientific">Opuntia streptacantha</name>
    <name type="common">Prickly pear cactus</name>
    <name type="synonym">Opuntia cardona</name>
    <dbReference type="NCBI Taxonomy" id="393608"/>
    <lineage>
        <taxon>Eukaryota</taxon>
        <taxon>Viridiplantae</taxon>
        <taxon>Streptophyta</taxon>
        <taxon>Embryophyta</taxon>
        <taxon>Tracheophyta</taxon>
        <taxon>Spermatophyta</taxon>
        <taxon>Magnoliopsida</taxon>
        <taxon>eudicotyledons</taxon>
        <taxon>Gunneridae</taxon>
        <taxon>Pentapetalae</taxon>
        <taxon>Caryophyllales</taxon>
        <taxon>Cactineae</taxon>
        <taxon>Cactaceae</taxon>
        <taxon>Opuntioideae</taxon>
        <taxon>Opuntia</taxon>
    </lineage>
</organism>
<dbReference type="AlphaFoldDB" id="A0A7C9EVQ9"/>